<accession>A0A919KIH8</accession>
<organism evidence="1 2">
    <name type="scientific">Xanthomonas boreopolis</name>
    <dbReference type="NCBI Taxonomy" id="86183"/>
    <lineage>
        <taxon>Bacteria</taxon>
        <taxon>Pseudomonadati</taxon>
        <taxon>Pseudomonadota</taxon>
        <taxon>Gammaproteobacteria</taxon>
        <taxon>Lysobacterales</taxon>
        <taxon>Lysobacteraceae</taxon>
        <taxon>Xanthomonas</taxon>
    </lineage>
</organism>
<dbReference type="Proteomes" id="UP000623958">
    <property type="component" value="Unassembled WGS sequence"/>
</dbReference>
<evidence type="ECO:0000313" key="1">
    <source>
        <dbReference type="EMBL" id="GHH53014.1"/>
    </source>
</evidence>
<dbReference type="EMBL" id="BNBA01000011">
    <property type="protein sequence ID" value="GHH53014.1"/>
    <property type="molecule type" value="Genomic_DNA"/>
</dbReference>
<gene>
    <name evidence="1" type="ORF">GCM10009090_17760</name>
</gene>
<protein>
    <submittedName>
        <fullName evidence="1">Uncharacterized protein</fullName>
    </submittedName>
</protein>
<evidence type="ECO:0000313" key="2">
    <source>
        <dbReference type="Proteomes" id="UP000623958"/>
    </source>
</evidence>
<reference evidence="1" key="1">
    <citation type="journal article" date="2014" name="Int. J. Syst. Evol. Microbiol.">
        <title>Complete genome sequence of Corynebacterium casei LMG S-19264T (=DSM 44701T), isolated from a smear-ripened cheese.</title>
        <authorList>
            <consortium name="US DOE Joint Genome Institute (JGI-PGF)"/>
            <person name="Walter F."/>
            <person name="Albersmeier A."/>
            <person name="Kalinowski J."/>
            <person name="Ruckert C."/>
        </authorList>
    </citation>
    <scope>NUCLEOTIDE SEQUENCE</scope>
    <source>
        <strain evidence="1">JCM 13306</strain>
    </source>
</reference>
<comment type="caution">
    <text evidence="1">The sequence shown here is derived from an EMBL/GenBank/DDBJ whole genome shotgun (WGS) entry which is preliminary data.</text>
</comment>
<proteinExistence type="predicted"/>
<reference evidence="1" key="2">
    <citation type="submission" date="2020-09" db="EMBL/GenBank/DDBJ databases">
        <authorList>
            <person name="Sun Q."/>
            <person name="Ohkuma M."/>
        </authorList>
    </citation>
    <scope>NUCLEOTIDE SEQUENCE</scope>
    <source>
        <strain evidence="1">JCM 13306</strain>
    </source>
</reference>
<dbReference type="AlphaFoldDB" id="A0A919KIH8"/>
<name>A0A919KIH8_9XANT</name>
<dbReference type="RefSeq" id="WP_434029153.1">
    <property type="nucleotide sequence ID" value="NZ_BNBA01000011.1"/>
</dbReference>
<sequence>MSAPVDVLAVLRAARDSVPAEQLLDYCAAVAAVAELIKRGNRIEQWSRGAIWGDGDAVAQGWAEFRAAMARAKGGAQ</sequence>
<keyword evidence="2" id="KW-1185">Reference proteome</keyword>